<sequence length="46" mass="5157">MMAESLSCSLPVSIMQDNFFELWQLSFSSSSSRPLLRLLSSCRPSS</sequence>
<dbReference type="EMBL" id="HACA01015551">
    <property type="protein sequence ID" value="CDW32912.1"/>
    <property type="molecule type" value="Transcribed_RNA"/>
</dbReference>
<protein>
    <submittedName>
        <fullName evidence="1">Uncharacterized protein</fullName>
    </submittedName>
</protein>
<organism evidence="1">
    <name type="scientific">Lepeophtheirus salmonis</name>
    <name type="common">Salmon louse</name>
    <name type="synonym">Caligus salmonis</name>
    <dbReference type="NCBI Taxonomy" id="72036"/>
    <lineage>
        <taxon>Eukaryota</taxon>
        <taxon>Metazoa</taxon>
        <taxon>Ecdysozoa</taxon>
        <taxon>Arthropoda</taxon>
        <taxon>Crustacea</taxon>
        <taxon>Multicrustacea</taxon>
        <taxon>Hexanauplia</taxon>
        <taxon>Copepoda</taxon>
        <taxon>Siphonostomatoida</taxon>
        <taxon>Caligidae</taxon>
        <taxon>Lepeophtheirus</taxon>
    </lineage>
</organism>
<accession>A0A0K2U4S0</accession>
<name>A0A0K2U4S0_LEPSM</name>
<reference evidence="1" key="1">
    <citation type="submission" date="2014-05" db="EMBL/GenBank/DDBJ databases">
        <authorList>
            <person name="Chronopoulou M."/>
        </authorList>
    </citation>
    <scope>NUCLEOTIDE SEQUENCE</scope>
    <source>
        <tissue evidence="1">Whole organism</tissue>
    </source>
</reference>
<proteinExistence type="predicted"/>
<dbReference type="AlphaFoldDB" id="A0A0K2U4S0"/>
<evidence type="ECO:0000313" key="1">
    <source>
        <dbReference type="EMBL" id="CDW32912.1"/>
    </source>
</evidence>